<proteinExistence type="predicted"/>
<sequence>MAYSILSIGDAEMMYNAFNGVAMVFASDNMNTLMKIGFLIGLFLVAFQYMFELKFPLYSILVAYIVSAAMFIPKDTVIIEDIYTGQVYTVANVPLGISLPMSIVSTIGVNTTQVYETVFSTPDEAHLLESGYLQPLSTLIKLRNIGLGTASSDITFNGSLSDSLNSYIEGCVMYDLALQIPESEHEVTRERLLKAEDIWVAMKTTFINKDVLVDLPTFSGQKSCKDAYALLDTYINTPEFATLWEQYMRGVLDIKDPTVSPDDLVTQSTQALGMVAINSQTYMRNGLMAAYLRDGPSAFIERTGIEQLRLQWSGEQSLFTQISRPLTAFIEIFTVAISPIVAFLTTLGLMGIKMIARYFQMLIWIALWGPITAVCNLYIAMVTTRIMTTISDQAEANGTSLMAMVSHDQLYGTLETWLATGGMLASSVPALALMLVYGGSNAAVNLAGRMTSGASAAVKPERVMPEPVSIAATTSIASQRNMDSNSGQTVSGWTEGTYSMASGSQKSQQSAFSSLQSANASASQAFNNLTQHTDTKGNTVTNGTTITDALSKSHSASDRWAAATGKAIAERVARTDGEKEFVNANVGTKLALGASAGAFKALSLDGSMGLDSSSGISADRRQELLSEADKAWRSEYANTDETRNAHDYAQAHSDQSIFSSQDMKAKSENYMAQLARVEQAQQAYQESITDSQTSGQNLTLKHSELAQRLVQTGANVDLANVDRDIAMHGTEKDKANWKQAKQDAANQLDAGAAQIPKTSTEYEALCRFLALDEIDSQRAFHIASSTFEPTGNKPELSVSGADDYKNTAKTPDDLLGRQQADSFADQARGQTSAVTATTGPIPHSALQSGSNSGSNRMVDSHPKPQPMDIPHGSNVNAKESVNGILNGANIGEPDDMERRIKSGPLIKDGQDTSHLMGDAVRHEGGALYDNTVVAGARPLESVGKAIGGAVYDAEEYVKKAVTGDSQKPVDKPRKPFDELPDIKQ</sequence>
<comment type="caution">
    <text evidence="4">The sequence shown here is derived from an EMBL/GenBank/DDBJ whole genome shotgun (WGS) entry which is preliminary data.</text>
</comment>
<organism evidence="4 5">
    <name type="scientific">Methylovulum psychrotolerans</name>
    <dbReference type="NCBI Taxonomy" id="1704499"/>
    <lineage>
        <taxon>Bacteria</taxon>
        <taxon>Pseudomonadati</taxon>
        <taxon>Pseudomonadota</taxon>
        <taxon>Gammaproteobacteria</taxon>
        <taxon>Methylococcales</taxon>
        <taxon>Methylococcaceae</taxon>
        <taxon>Methylovulum</taxon>
    </lineage>
</organism>
<dbReference type="Pfam" id="PF07916">
    <property type="entry name" value="TraG_N"/>
    <property type="match status" value="1"/>
</dbReference>
<feature type="compositionally biased region" description="Polar residues" evidence="1">
    <location>
        <begin position="845"/>
        <end position="857"/>
    </location>
</feature>
<reference evidence="4 5" key="1">
    <citation type="submission" date="2017-11" db="EMBL/GenBank/DDBJ databases">
        <title>Draft Genome Sequence of Methylobacter psychrotolerans Sph1T, an Obligate Methanotroph from Low-Temperature Environments.</title>
        <authorList>
            <person name="Oshkin I.Y."/>
            <person name="Miroshnikov K."/>
            <person name="Belova S.E."/>
            <person name="Korzhenkov A."/>
            <person name="Toshchakov S.V."/>
            <person name="Dedysh S.N."/>
        </authorList>
    </citation>
    <scope>NUCLEOTIDE SEQUENCE [LARGE SCALE GENOMIC DNA]</scope>
    <source>
        <strain evidence="4 5">Sph1</strain>
    </source>
</reference>
<feature type="compositionally biased region" description="Polar residues" evidence="1">
    <location>
        <begin position="828"/>
        <end position="838"/>
    </location>
</feature>
<evidence type="ECO:0000256" key="2">
    <source>
        <dbReference type="SAM" id="Phobius"/>
    </source>
</evidence>
<feature type="transmembrane region" description="Helical" evidence="2">
    <location>
        <begin position="417"/>
        <end position="437"/>
    </location>
</feature>
<dbReference type="RefSeq" id="WP_103975216.1">
    <property type="nucleotide sequence ID" value="NZ_PGFZ01000009.1"/>
</dbReference>
<feature type="transmembrane region" description="Helical" evidence="2">
    <location>
        <begin position="358"/>
        <end position="379"/>
    </location>
</feature>
<feature type="transmembrane region" description="Helical" evidence="2">
    <location>
        <begin position="57"/>
        <end position="73"/>
    </location>
</feature>
<evidence type="ECO:0000256" key="1">
    <source>
        <dbReference type="SAM" id="MobiDB-lite"/>
    </source>
</evidence>
<keyword evidence="2" id="KW-0812">Transmembrane</keyword>
<evidence type="ECO:0000313" key="4">
    <source>
        <dbReference type="EMBL" id="POZ50673.1"/>
    </source>
</evidence>
<protein>
    <recommendedName>
        <fullName evidence="3">TraG N-terminal Proteobacteria domain-containing protein</fullName>
    </recommendedName>
</protein>
<feature type="domain" description="TraG N-terminal Proteobacteria" evidence="3">
    <location>
        <begin position="7"/>
        <end position="457"/>
    </location>
</feature>
<feature type="region of interest" description="Disordered" evidence="1">
    <location>
        <begin position="785"/>
        <end position="862"/>
    </location>
</feature>
<accession>A0A2S5CIN1</accession>
<dbReference type="InterPro" id="IPR012931">
    <property type="entry name" value="TraG_N_Proteobacteria"/>
</dbReference>
<gene>
    <name evidence="4" type="ORF">AADEFJLK_03570</name>
</gene>
<keyword evidence="2" id="KW-1133">Transmembrane helix</keyword>
<dbReference type="AlphaFoldDB" id="A0A2S5CIN1"/>
<evidence type="ECO:0000313" key="5">
    <source>
        <dbReference type="Proteomes" id="UP000237423"/>
    </source>
</evidence>
<feature type="compositionally biased region" description="Basic and acidic residues" evidence="1">
    <location>
        <begin position="967"/>
        <end position="984"/>
    </location>
</feature>
<evidence type="ECO:0000259" key="3">
    <source>
        <dbReference type="Pfam" id="PF07916"/>
    </source>
</evidence>
<keyword evidence="2" id="KW-0472">Membrane</keyword>
<dbReference type="EMBL" id="PGFZ01000009">
    <property type="protein sequence ID" value="POZ50673.1"/>
    <property type="molecule type" value="Genomic_DNA"/>
</dbReference>
<feature type="transmembrane region" description="Helical" evidence="2">
    <location>
        <begin position="328"/>
        <end position="352"/>
    </location>
</feature>
<name>A0A2S5CIN1_9GAMM</name>
<dbReference type="Proteomes" id="UP000237423">
    <property type="component" value="Unassembled WGS sequence"/>
</dbReference>
<feature type="compositionally biased region" description="Basic and acidic residues" evidence="1">
    <location>
        <begin position="802"/>
        <end position="815"/>
    </location>
</feature>
<feature type="region of interest" description="Disordered" evidence="1">
    <location>
        <begin position="960"/>
        <end position="984"/>
    </location>
</feature>